<keyword evidence="7" id="KW-0326">Glycosidase</keyword>
<dbReference type="Pfam" id="PF00232">
    <property type="entry name" value="Glyco_hydro_1"/>
    <property type="match status" value="1"/>
</dbReference>
<dbReference type="InterPro" id="IPR017736">
    <property type="entry name" value="Glyco_hydro_1_beta-glucosidase"/>
</dbReference>
<evidence type="ECO:0000256" key="5">
    <source>
        <dbReference type="ARBA" id="ARBA00023001"/>
    </source>
</evidence>
<gene>
    <name evidence="9" type="ORF">UFOPK1807_00077</name>
</gene>
<evidence type="ECO:0000313" key="9">
    <source>
        <dbReference type="EMBL" id="CAB4587779.1"/>
    </source>
</evidence>
<dbReference type="InterPro" id="IPR033132">
    <property type="entry name" value="GH_1_N_CS"/>
</dbReference>
<dbReference type="FunFam" id="3.20.20.80:FF:000004">
    <property type="entry name" value="Beta-glucosidase 6-phospho-beta-glucosidase"/>
    <property type="match status" value="1"/>
</dbReference>
<evidence type="ECO:0000256" key="2">
    <source>
        <dbReference type="ARBA" id="ARBA00010838"/>
    </source>
</evidence>
<dbReference type="PROSITE" id="PS00653">
    <property type="entry name" value="GLYCOSYL_HYDROL_F1_2"/>
    <property type="match status" value="1"/>
</dbReference>
<dbReference type="EMBL" id="CAEZUI010000004">
    <property type="protein sequence ID" value="CAB4587779.1"/>
    <property type="molecule type" value="Genomic_DNA"/>
</dbReference>
<dbReference type="Gene3D" id="3.20.20.80">
    <property type="entry name" value="Glycosidases"/>
    <property type="match status" value="1"/>
</dbReference>
<dbReference type="GO" id="GO:0008422">
    <property type="term" value="F:beta-glucosidase activity"/>
    <property type="evidence" value="ECO:0007669"/>
    <property type="project" value="UniProtKB-EC"/>
</dbReference>
<comment type="similarity">
    <text evidence="2">Belongs to the glycosyl hydrolase 1 family.</text>
</comment>
<name>A0A6J6FJ90_9ZZZZ</name>
<evidence type="ECO:0000256" key="7">
    <source>
        <dbReference type="ARBA" id="ARBA00023295"/>
    </source>
</evidence>
<evidence type="ECO:0000256" key="8">
    <source>
        <dbReference type="ARBA" id="ARBA00023326"/>
    </source>
</evidence>
<dbReference type="EC" id="3.2.1.21" evidence="3"/>
<keyword evidence="6" id="KW-0119">Carbohydrate metabolism</keyword>
<proteinExistence type="inferred from homology"/>
<evidence type="ECO:0000256" key="1">
    <source>
        <dbReference type="ARBA" id="ARBA00000448"/>
    </source>
</evidence>
<dbReference type="AlphaFoldDB" id="A0A6J6FJ90"/>
<dbReference type="PANTHER" id="PTHR10353">
    <property type="entry name" value="GLYCOSYL HYDROLASE"/>
    <property type="match status" value="1"/>
</dbReference>
<dbReference type="InterPro" id="IPR001360">
    <property type="entry name" value="Glyco_hydro_1"/>
</dbReference>
<dbReference type="PRINTS" id="PR00131">
    <property type="entry name" value="GLHYDRLASE1"/>
</dbReference>
<organism evidence="9">
    <name type="scientific">freshwater metagenome</name>
    <dbReference type="NCBI Taxonomy" id="449393"/>
    <lineage>
        <taxon>unclassified sequences</taxon>
        <taxon>metagenomes</taxon>
        <taxon>ecological metagenomes</taxon>
    </lineage>
</organism>
<dbReference type="GO" id="GO:0030245">
    <property type="term" value="P:cellulose catabolic process"/>
    <property type="evidence" value="ECO:0007669"/>
    <property type="project" value="UniProtKB-KW"/>
</dbReference>
<dbReference type="InterPro" id="IPR017853">
    <property type="entry name" value="GH"/>
</dbReference>
<sequence length="460" mass="51294">MKSNFPADFIWGTATASYQIEGAFDTDGRGPSIWDTFSKTPGKVVNGDTGDNACDHYNRFDEDIAIMKDLGISAYRFSIAWPRLFPQGDSEREERGFDFYNRLIDALIAAGIEPMVTLYHWDLPQALEDKGGWANRSIVDAFAHYATACAEAFGDRITTWITLNEPWCVSWLGYSNGVHAPGKKDFNLAIAASHHTALAHAAAARAIRKVRPNAVVGLTVNMNNIHNESPHDSEVVAYTDLNDANLNRWWIDAFTTGVYPDSLVKTYGSRLEGVLLDGDKELLQVKTDFLGINYYCDGFVRSPRPEDKPAIEGGFMPFPQRVDGSAPLDLMSNLTAMGWVVTPEGLGNLVKRVHKDWPEIPYIVITENGSAYDDVKVDGEVDDQKRTAYLQAHLQSLQSAVNDGAPVRGYFAWSLLDNFEWAEGYAKRFGLVYVDYETQERTPKSSFKRYKEVIAANSAI</sequence>
<protein>
    <recommendedName>
        <fullName evidence="3">beta-glucosidase</fullName>
        <ecNumber evidence="3">3.2.1.21</ecNumber>
    </recommendedName>
</protein>
<keyword evidence="5" id="KW-0136">Cellulose degradation</keyword>
<keyword evidence="8" id="KW-0624">Polysaccharide degradation</keyword>
<accession>A0A6J6FJ90</accession>
<dbReference type="PANTHER" id="PTHR10353:SF36">
    <property type="entry name" value="LP05116P"/>
    <property type="match status" value="1"/>
</dbReference>
<comment type="catalytic activity">
    <reaction evidence="1">
        <text>Hydrolysis of terminal, non-reducing beta-D-glucosyl residues with release of beta-D-glucose.</text>
        <dbReference type="EC" id="3.2.1.21"/>
    </reaction>
</comment>
<reference evidence="9" key="1">
    <citation type="submission" date="2020-05" db="EMBL/GenBank/DDBJ databases">
        <authorList>
            <person name="Chiriac C."/>
            <person name="Salcher M."/>
            <person name="Ghai R."/>
            <person name="Kavagutti S V."/>
        </authorList>
    </citation>
    <scope>NUCLEOTIDE SEQUENCE</scope>
</reference>
<evidence type="ECO:0000256" key="6">
    <source>
        <dbReference type="ARBA" id="ARBA00023277"/>
    </source>
</evidence>
<evidence type="ECO:0000256" key="4">
    <source>
        <dbReference type="ARBA" id="ARBA00022801"/>
    </source>
</evidence>
<evidence type="ECO:0000256" key="3">
    <source>
        <dbReference type="ARBA" id="ARBA00012744"/>
    </source>
</evidence>
<dbReference type="SUPFAM" id="SSF51445">
    <property type="entry name" value="(Trans)glycosidases"/>
    <property type="match status" value="1"/>
</dbReference>
<keyword evidence="4" id="KW-0378">Hydrolase</keyword>
<dbReference type="NCBIfam" id="TIGR03356">
    <property type="entry name" value="BGL"/>
    <property type="match status" value="1"/>
</dbReference>